<dbReference type="AlphaFoldDB" id="A0A4U6Q6V5"/>
<name>A0A4U6Q6V5_9ACTN</name>
<dbReference type="Gene3D" id="3.10.620.30">
    <property type="match status" value="1"/>
</dbReference>
<comment type="caution">
    <text evidence="4">The sequence shown here is derived from an EMBL/GenBank/DDBJ whole genome shotgun (WGS) entry which is preliminary data.</text>
</comment>
<evidence type="ECO:0000256" key="2">
    <source>
        <dbReference type="SAM" id="Phobius"/>
    </source>
</evidence>
<evidence type="ECO:0000313" key="5">
    <source>
        <dbReference type="Proteomes" id="UP000306985"/>
    </source>
</evidence>
<feature type="transmembrane region" description="Helical" evidence="2">
    <location>
        <begin position="59"/>
        <end position="77"/>
    </location>
</feature>
<dbReference type="InterPro" id="IPR052901">
    <property type="entry name" value="Bact_TGase-like"/>
</dbReference>
<keyword evidence="5" id="KW-1185">Reference proteome</keyword>
<evidence type="ECO:0000313" key="4">
    <source>
        <dbReference type="EMBL" id="TKV56099.1"/>
    </source>
</evidence>
<feature type="compositionally biased region" description="Basic and acidic residues" evidence="1">
    <location>
        <begin position="1"/>
        <end position="13"/>
    </location>
</feature>
<feature type="compositionally biased region" description="Low complexity" evidence="1">
    <location>
        <begin position="14"/>
        <end position="23"/>
    </location>
</feature>
<accession>A0A4U6Q6V5</accession>
<dbReference type="SUPFAM" id="SSF54001">
    <property type="entry name" value="Cysteine proteinases"/>
    <property type="match status" value="1"/>
</dbReference>
<protein>
    <submittedName>
        <fullName evidence="4">Transglutaminase domain-containing protein</fullName>
    </submittedName>
</protein>
<dbReference type="InterPro" id="IPR002931">
    <property type="entry name" value="Transglutaminase-like"/>
</dbReference>
<dbReference type="RefSeq" id="WP_137451755.1">
    <property type="nucleotide sequence ID" value="NZ_SZZH01000008.1"/>
</dbReference>
<keyword evidence="2" id="KW-1133">Transmembrane helix</keyword>
<sequence length="786" mass="79880">MSTARTDRNRADGRVASPAVAAPADPPDRPVGVIGSLVGAIAVLASCLSIPPLVEGSAWVWPTVEVVAVVWLVGVGCRLSRLPLWGTVPVQLAALAIALTALFTTGGYGGVIPNARVVAEAGQLLDGAFGQIRTSVATAESSTAIAFLIAAAVGLVAVAVDVLIAARAPAMTALPLLCMFSVPAAVDVDLLPWPAFVAPAVLYAVLLAVTGMDGRRRGAGAAGAVVAGGLALGSVAVVAALLTSSTVTTVGTAGRLERTGNSADTGIGLSPFTSLQGDLQQSDPVPVLRVEGLTGPDYLRTVGLQRWTPGVGWSPSELAAGSLPSTVDASATTVQVTSLAYRAPFLPIFDGTDGIRGVDGDWSYDAAVESVHRDNPTNPGTYQLQVAKVQASAADLRTDDVTPGGLLTETGDLRPEVTALAVQATAGATTAFDKADALRQWFTDPANGFVYSLQVPAGNSGDALVDFLTNRRGYCEQYASAMAVMLRAIGIPARVAVGFTQGEQNADGSWTISSNDAHAWVEVPFNRAGWVRFDPTPLGGGRGGQQGFTENSDPAQTTASTSAAPTSAGAEPTSPTAATEPGGAATPTAPTAGQQAGAGTSGGSSISPTVLFTLAALLLLAAAAATPTVVRERRRRRRAATVTAGGPGAALAAWAELEDLLVDHGVGGDPSESARVRANRLARTAHLGEPHREVLRDIVGAAEKSWYAPSPDGSRGASRPTAPPGAGADASGGVATLAVEPVGDPARGAALWSGVQGIARDLDHAAPRSFLDRWVPLSVRPASWRD</sequence>
<dbReference type="Pfam" id="PF01841">
    <property type="entry name" value="Transglut_core"/>
    <property type="match status" value="1"/>
</dbReference>
<feature type="transmembrane region" description="Helical" evidence="2">
    <location>
        <begin position="84"/>
        <end position="103"/>
    </location>
</feature>
<feature type="region of interest" description="Disordered" evidence="1">
    <location>
        <begin position="1"/>
        <end position="24"/>
    </location>
</feature>
<dbReference type="PANTHER" id="PTHR42736">
    <property type="entry name" value="PROTEIN-GLUTAMINE GAMMA-GLUTAMYLTRANSFERASE"/>
    <property type="match status" value="1"/>
</dbReference>
<dbReference type="Pfam" id="PF11992">
    <property type="entry name" value="TgpA_N"/>
    <property type="match status" value="1"/>
</dbReference>
<dbReference type="Proteomes" id="UP000306985">
    <property type="component" value="Unassembled WGS sequence"/>
</dbReference>
<feature type="transmembrane region" description="Helical" evidence="2">
    <location>
        <begin position="144"/>
        <end position="163"/>
    </location>
</feature>
<organism evidence="4 5">
    <name type="scientific">Nakamurella flava</name>
    <dbReference type="NCBI Taxonomy" id="2576308"/>
    <lineage>
        <taxon>Bacteria</taxon>
        <taxon>Bacillati</taxon>
        <taxon>Actinomycetota</taxon>
        <taxon>Actinomycetes</taxon>
        <taxon>Nakamurellales</taxon>
        <taxon>Nakamurellaceae</taxon>
        <taxon>Nakamurella</taxon>
    </lineage>
</organism>
<feature type="compositionally biased region" description="Low complexity" evidence="1">
    <location>
        <begin position="554"/>
        <end position="604"/>
    </location>
</feature>
<gene>
    <name evidence="4" type="ORF">FDO65_21175</name>
</gene>
<dbReference type="SMART" id="SM00460">
    <property type="entry name" value="TGc"/>
    <property type="match status" value="1"/>
</dbReference>
<feature type="region of interest" description="Disordered" evidence="1">
    <location>
        <begin position="706"/>
        <end position="732"/>
    </location>
</feature>
<evidence type="ECO:0000259" key="3">
    <source>
        <dbReference type="SMART" id="SM00460"/>
    </source>
</evidence>
<dbReference type="PANTHER" id="PTHR42736:SF1">
    <property type="entry name" value="PROTEIN-GLUTAMINE GAMMA-GLUTAMYLTRANSFERASE"/>
    <property type="match status" value="1"/>
</dbReference>
<feature type="transmembrane region" description="Helical" evidence="2">
    <location>
        <begin position="610"/>
        <end position="630"/>
    </location>
</feature>
<keyword evidence="2" id="KW-0812">Transmembrane</keyword>
<feature type="transmembrane region" description="Helical" evidence="2">
    <location>
        <begin position="170"/>
        <end position="186"/>
    </location>
</feature>
<dbReference type="EMBL" id="SZZH01000008">
    <property type="protein sequence ID" value="TKV56099.1"/>
    <property type="molecule type" value="Genomic_DNA"/>
</dbReference>
<keyword evidence="2" id="KW-0472">Membrane</keyword>
<feature type="transmembrane region" description="Helical" evidence="2">
    <location>
        <begin position="31"/>
        <end position="53"/>
    </location>
</feature>
<feature type="region of interest" description="Disordered" evidence="1">
    <location>
        <begin position="534"/>
        <end position="604"/>
    </location>
</feature>
<evidence type="ECO:0000256" key="1">
    <source>
        <dbReference type="SAM" id="MobiDB-lite"/>
    </source>
</evidence>
<feature type="transmembrane region" description="Helical" evidence="2">
    <location>
        <begin position="192"/>
        <end position="209"/>
    </location>
</feature>
<dbReference type="InterPro" id="IPR021878">
    <property type="entry name" value="TgpA_N"/>
</dbReference>
<feature type="transmembrane region" description="Helical" evidence="2">
    <location>
        <begin position="221"/>
        <end position="242"/>
    </location>
</feature>
<reference evidence="4 5" key="1">
    <citation type="submission" date="2019-05" db="EMBL/GenBank/DDBJ databases">
        <title>Nakamurella sp. N5BH11, whole genome shotgun sequence.</title>
        <authorList>
            <person name="Tuo L."/>
        </authorList>
    </citation>
    <scope>NUCLEOTIDE SEQUENCE [LARGE SCALE GENOMIC DNA]</scope>
    <source>
        <strain evidence="4 5">N5BH11</strain>
    </source>
</reference>
<proteinExistence type="predicted"/>
<dbReference type="InterPro" id="IPR038765">
    <property type="entry name" value="Papain-like_cys_pep_sf"/>
</dbReference>
<dbReference type="OrthoDB" id="9804023at2"/>
<feature type="domain" description="Transglutaminase-like" evidence="3">
    <location>
        <begin position="467"/>
        <end position="537"/>
    </location>
</feature>